<dbReference type="EMBL" id="CP017037">
    <property type="protein sequence ID" value="AOH38745.1"/>
    <property type="molecule type" value="Genomic_DNA"/>
</dbReference>
<dbReference type="PANTHER" id="PTHR43434">
    <property type="entry name" value="PHOSPHOGLYCOLATE PHOSPHATASE"/>
    <property type="match status" value="1"/>
</dbReference>
<dbReference type="NCBIfam" id="TIGR01662">
    <property type="entry name" value="HAD-SF-IIIA"/>
    <property type="match status" value="1"/>
</dbReference>
<dbReference type="InterPro" id="IPR006549">
    <property type="entry name" value="HAD-SF_hydro_IIIA"/>
</dbReference>
<evidence type="ECO:0008006" key="3">
    <source>
        <dbReference type="Google" id="ProtNLM"/>
    </source>
</evidence>
<dbReference type="GO" id="GO:0008967">
    <property type="term" value="F:phosphoglycolate phosphatase activity"/>
    <property type="evidence" value="ECO:0007669"/>
    <property type="project" value="TreeGrafter"/>
</dbReference>
<dbReference type="InterPro" id="IPR023198">
    <property type="entry name" value="PGP-like_dom2"/>
</dbReference>
<dbReference type="STRING" id="39950.BCB69_01350"/>
<gene>
    <name evidence="1" type="ORF">BCB69_01350</name>
</gene>
<dbReference type="Pfam" id="PF13419">
    <property type="entry name" value="HAD_2"/>
    <property type="match status" value="1"/>
</dbReference>
<dbReference type="SFLD" id="SFLDG01129">
    <property type="entry name" value="C1.5:_HAD__Beta-PGM__Phosphata"/>
    <property type="match status" value="1"/>
</dbReference>
<dbReference type="GO" id="GO:0005829">
    <property type="term" value="C:cytosol"/>
    <property type="evidence" value="ECO:0007669"/>
    <property type="project" value="TreeGrafter"/>
</dbReference>
<dbReference type="GO" id="GO:0006281">
    <property type="term" value="P:DNA repair"/>
    <property type="evidence" value="ECO:0007669"/>
    <property type="project" value="TreeGrafter"/>
</dbReference>
<organism evidence="1 2">
    <name type="scientific">Dialister pneumosintes</name>
    <dbReference type="NCBI Taxonomy" id="39950"/>
    <lineage>
        <taxon>Bacteria</taxon>
        <taxon>Bacillati</taxon>
        <taxon>Bacillota</taxon>
        <taxon>Negativicutes</taxon>
        <taxon>Veillonellales</taxon>
        <taxon>Veillonellaceae</taxon>
        <taxon>Dialister</taxon>
    </lineage>
</organism>
<dbReference type="RefSeq" id="WP_069176780.1">
    <property type="nucleotide sequence ID" value="NZ_CP017037.1"/>
</dbReference>
<reference evidence="2" key="1">
    <citation type="submission" date="2016-08" db="EMBL/GenBank/DDBJ databases">
        <authorList>
            <person name="Holder M.E."/>
            <person name="Ajami N.J."/>
            <person name="Petrosino J.F."/>
        </authorList>
    </citation>
    <scope>NUCLEOTIDE SEQUENCE [LARGE SCALE GENOMIC DNA]</scope>
    <source>
        <strain evidence="2">F0677</strain>
    </source>
</reference>
<dbReference type="Gene3D" id="1.10.150.240">
    <property type="entry name" value="Putative phosphatase, domain 2"/>
    <property type="match status" value="1"/>
</dbReference>
<dbReference type="PANTHER" id="PTHR43434:SF1">
    <property type="entry name" value="PHOSPHOGLYCOLATE PHOSPHATASE"/>
    <property type="match status" value="1"/>
</dbReference>
<dbReference type="InterPro" id="IPR036412">
    <property type="entry name" value="HAD-like_sf"/>
</dbReference>
<dbReference type="PRINTS" id="PR00413">
    <property type="entry name" value="HADHALOGNASE"/>
</dbReference>
<dbReference type="NCBIfam" id="TIGR01549">
    <property type="entry name" value="HAD-SF-IA-v1"/>
    <property type="match status" value="1"/>
</dbReference>
<name>A0A1B3WCR4_9FIRM</name>
<dbReference type="KEGG" id="dpn:BCB69_01350"/>
<evidence type="ECO:0000313" key="2">
    <source>
        <dbReference type="Proteomes" id="UP000094757"/>
    </source>
</evidence>
<protein>
    <recommendedName>
        <fullName evidence="3">Phosphoglycolate phosphatase</fullName>
    </recommendedName>
</protein>
<evidence type="ECO:0000313" key="1">
    <source>
        <dbReference type="EMBL" id="AOH38745.1"/>
    </source>
</evidence>
<dbReference type="SUPFAM" id="SSF56784">
    <property type="entry name" value="HAD-like"/>
    <property type="match status" value="1"/>
</dbReference>
<dbReference type="Proteomes" id="UP000094757">
    <property type="component" value="Chromosome"/>
</dbReference>
<dbReference type="AlphaFoldDB" id="A0A1B3WCR4"/>
<proteinExistence type="predicted"/>
<dbReference type="InterPro" id="IPR006439">
    <property type="entry name" value="HAD-SF_hydro_IA"/>
</dbReference>
<dbReference type="InterPro" id="IPR050155">
    <property type="entry name" value="HAD-like_hydrolase_sf"/>
</dbReference>
<dbReference type="SFLD" id="SFLDS00003">
    <property type="entry name" value="Haloacid_Dehalogenase"/>
    <property type="match status" value="1"/>
</dbReference>
<accession>A0A1B3WCR4</accession>
<dbReference type="InterPro" id="IPR041492">
    <property type="entry name" value="HAD_2"/>
</dbReference>
<dbReference type="Gene3D" id="3.40.50.1000">
    <property type="entry name" value="HAD superfamily/HAD-like"/>
    <property type="match status" value="1"/>
</dbReference>
<dbReference type="InterPro" id="IPR023214">
    <property type="entry name" value="HAD_sf"/>
</dbReference>
<sequence>MTIKAVVFDLDGTLLDSLEDIAFSVNAAMRKVSCPEHSVETIRSFVGYGIARLIKDALPKDVEKGIYKEACDFFYKHYVEHADSKTVVYPGILDMLKQLKSMGIILAVLSNKAEPAVEVLCDNFFPGIFKITAGAREDFFKKPDPTRLLSILKELEVTAASTVYVGDSDVDVYTAHNAKVHSIAVDWGYRNRKSLLAAGASTIVSNANEIIKAVKYM</sequence>